<comment type="caution">
    <text evidence="2">The sequence shown here is derived from an EMBL/GenBank/DDBJ whole genome shotgun (WGS) entry which is preliminary data.</text>
</comment>
<dbReference type="SUPFAM" id="SSF52047">
    <property type="entry name" value="RNI-like"/>
    <property type="match status" value="1"/>
</dbReference>
<protein>
    <submittedName>
        <fullName evidence="2">F-box/RNI-like superfamily protein</fullName>
    </submittedName>
</protein>
<evidence type="ECO:0000313" key="2">
    <source>
        <dbReference type="EMBL" id="KAJ4772341.1"/>
    </source>
</evidence>
<dbReference type="InterPro" id="IPR036047">
    <property type="entry name" value="F-box-like_dom_sf"/>
</dbReference>
<dbReference type="Gene3D" id="3.80.10.10">
    <property type="entry name" value="Ribonuclease Inhibitor"/>
    <property type="match status" value="1"/>
</dbReference>
<dbReference type="SUPFAM" id="SSF81383">
    <property type="entry name" value="F-box domain"/>
    <property type="match status" value="1"/>
</dbReference>
<dbReference type="InterPro" id="IPR001810">
    <property type="entry name" value="F-box_dom"/>
</dbReference>
<dbReference type="EMBL" id="JAMFTS010000003">
    <property type="protein sequence ID" value="KAJ4772341.1"/>
    <property type="molecule type" value="Genomic_DNA"/>
</dbReference>
<sequence length="470" mass="51854">MAPHPKRRCLSPTPVSASASLDRLLQSVLATADPSVSVAIGLSLERLLDSTPLHSDKESLVHGARNIASSLLEASTRFAQKLAVAHNASVWPLPAELTTKVFSLLDTESLCFAAATCLHFTKCASDPSCYANIDLTRSPAKVTNPVVSAMIQRAANNLHSIKLGSLLQDDNRFHQSPLTESCLAALELNRGAAGLLLRKLHLYNLKIGCYYQCSALSTCKFLSELEIVGIRFRFSSIWKTICEHCHSIERLCLESVAGFPLQACQVDDLLKSCPLLSSLALRRLGIWDDQLSILVKEAHGIKFLDLSYSSVFSGSFLRDLGNAGSANCLETLILRDCMDLDAEEVSLFLSAACYGHWKSLRYVDISNKKGLLDFRGSSGPNTRCAIKVSQLVRGRPDIHLKADYPQEMYVSLKTTPPTPDSLIDLTRSEIFLDASMMIVWICFHHRRVSPVFPQMTRILLSFIILARAIY</sequence>
<organism evidence="2 3">
    <name type="scientific">Rhynchospora pubera</name>
    <dbReference type="NCBI Taxonomy" id="906938"/>
    <lineage>
        <taxon>Eukaryota</taxon>
        <taxon>Viridiplantae</taxon>
        <taxon>Streptophyta</taxon>
        <taxon>Embryophyta</taxon>
        <taxon>Tracheophyta</taxon>
        <taxon>Spermatophyta</taxon>
        <taxon>Magnoliopsida</taxon>
        <taxon>Liliopsida</taxon>
        <taxon>Poales</taxon>
        <taxon>Cyperaceae</taxon>
        <taxon>Cyperoideae</taxon>
        <taxon>Rhynchosporeae</taxon>
        <taxon>Rhynchospora</taxon>
    </lineage>
</organism>
<dbReference type="Proteomes" id="UP001140206">
    <property type="component" value="Chromosome 3"/>
</dbReference>
<reference evidence="2" key="1">
    <citation type="submission" date="2022-08" db="EMBL/GenBank/DDBJ databases">
        <authorList>
            <person name="Marques A."/>
        </authorList>
    </citation>
    <scope>NUCLEOTIDE SEQUENCE</scope>
    <source>
        <strain evidence="2">RhyPub2mFocal</strain>
        <tissue evidence="2">Leaves</tissue>
    </source>
</reference>
<dbReference type="InterPro" id="IPR032675">
    <property type="entry name" value="LRR_dom_sf"/>
</dbReference>
<dbReference type="Pfam" id="PF12937">
    <property type="entry name" value="F-box-like"/>
    <property type="match status" value="1"/>
</dbReference>
<name>A0AAV8DYS5_9POAL</name>
<gene>
    <name evidence="2" type="ORF">LUZ62_056598</name>
</gene>
<dbReference type="AlphaFoldDB" id="A0AAV8DYS5"/>
<feature type="domain" description="F-box" evidence="1">
    <location>
        <begin position="93"/>
        <end position="135"/>
    </location>
</feature>
<evidence type="ECO:0000259" key="1">
    <source>
        <dbReference type="Pfam" id="PF12937"/>
    </source>
</evidence>
<evidence type="ECO:0000313" key="3">
    <source>
        <dbReference type="Proteomes" id="UP001140206"/>
    </source>
</evidence>
<accession>A0AAV8DYS5</accession>
<keyword evidence="3" id="KW-1185">Reference proteome</keyword>
<dbReference type="Gene3D" id="1.20.1280.50">
    <property type="match status" value="1"/>
</dbReference>
<proteinExistence type="predicted"/>